<dbReference type="InterPro" id="IPR005490">
    <property type="entry name" value="LD_TPept_cat_dom"/>
</dbReference>
<dbReference type="CDD" id="cd16913">
    <property type="entry name" value="YkuD_like"/>
    <property type="match status" value="1"/>
</dbReference>
<dbReference type="Gene3D" id="3.10.20.800">
    <property type="match status" value="1"/>
</dbReference>
<gene>
    <name evidence="9" type="ORF">SAMN04488528_100955</name>
</gene>
<dbReference type="PANTHER" id="PTHR30582:SF33">
    <property type="entry name" value="EXPORTED PROTEIN"/>
    <property type="match status" value="1"/>
</dbReference>
<dbReference type="InterPro" id="IPR050979">
    <property type="entry name" value="LD-transpeptidase"/>
</dbReference>
<reference evidence="9 10" key="1">
    <citation type="submission" date="2016-10" db="EMBL/GenBank/DDBJ databases">
        <authorList>
            <person name="de Groot N.N."/>
        </authorList>
    </citation>
    <scope>NUCLEOTIDE SEQUENCE [LARGE SCALE GENOMIC DNA]</scope>
    <source>
        <strain evidence="9 10">DSM 12271</strain>
    </source>
</reference>
<evidence type="ECO:0000313" key="9">
    <source>
        <dbReference type="EMBL" id="SFB02801.1"/>
    </source>
</evidence>
<protein>
    <submittedName>
        <fullName evidence="9">Putative peptidoglycan binding domain-containing protein</fullName>
    </submittedName>
</protein>
<proteinExistence type="predicted"/>
<keyword evidence="3 6" id="KW-0133">Cell shape</keyword>
<dbReference type="EMBL" id="FOKI01000009">
    <property type="protein sequence ID" value="SFB02801.1"/>
    <property type="molecule type" value="Genomic_DNA"/>
</dbReference>
<dbReference type="InterPro" id="IPR022029">
    <property type="entry name" value="YoaR-like_PG-bd"/>
</dbReference>
<evidence type="ECO:0000256" key="2">
    <source>
        <dbReference type="ARBA" id="ARBA00022679"/>
    </source>
</evidence>
<dbReference type="SUPFAM" id="SSF141523">
    <property type="entry name" value="L,D-transpeptidase catalytic domain-like"/>
    <property type="match status" value="1"/>
</dbReference>
<feature type="transmembrane region" description="Helical" evidence="7">
    <location>
        <begin position="21"/>
        <end position="40"/>
    </location>
</feature>
<dbReference type="AlphaFoldDB" id="A0A1I0XP54"/>
<dbReference type="GO" id="GO:0071972">
    <property type="term" value="F:peptidoglycan L,D-transpeptidase activity"/>
    <property type="evidence" value="ECO:0007669"/>
    <property type="project" value="TreeGrafter"/>
</dbReference>
<dbReference type="Gene3D" id="2.40.440.10">
    <property type="entry name" value="L,D-transpeptidase catalytic domain-like"/>
    <property type="match status" value="1"/>
</dbReference>
<dbReference type="PANTHER" id="PTHR30582">
    <property type="entry name" value="L,D-TRANSPEPTIDASE"/>
    <property type="match status" value="1"/>
</dbReference>
<keyword evidence="4 6" id="KW-0573">Peptidoglycan synthesis</keyword>
<evidence type="ECO:0000256" key="5">
    <source>
        <dbReference type="ARBA" id="ARBA00023316"/>
    </source>
</evidence>
<keyword evidence="10" id="KW-1185">Reference proteome</keyword>
<dbReference type="GO" id="GO:0018104">
    <property type="term" value="P:peptidoglycan-protein cross-linking"/>
    <property type="evidence" value="ECO:0007669"/>
    <property type="project" value="TreeGrafter"/>
</dbReference>
<sequence>MISIMKKQRNKLINNKNKKGIIIGLGTLICVYLGVSVFFVNHFCFGSQINGIDVSFKTINQAKEKVSSVISTYSLEVEGRDGIKEKIDGKEIGLTYNGNDKIKEFKNKQNSFKWITSLFNKSQFQIDEIVTFDKELLKEKLNKVSFFNSKEIIEPKDVTFEYSDKGYNMIDEVNGNKIKENSVYENVENAILKQRNTLNLDEANCYEAPKYTSKSKETKEAKDLLNKYTSLKITHTFGDNKEVIDGSTINKWLYADENMNVTFDEKQIRKYVDSLAAKYNTLGKTRTFATSTGKTVQVYGGNYGWIINKSEEVKSLIEAIKKGEDVTKEPIYSQTAVSHDNNDIGNTYVEINLTKQHMWFYKNGSLITEGDVVTGNMNQNFGTPAGTYKLNYKERKATLKGENYKTEVDFWMPFNDNIGIHDATWRTEFGKDIYINNGSHGCVNSPPSLASAIFENIESGTPVVCYTE</sequence>
<keyword evidence="5 6" id="KW-0961">Cell wall biogenesis/degradation</keyword>
<keyword evidence="7" id="KW-0812">Transmembrane</keyword>
<keyword evidence="7" id="KW-1133">Transmembrane helix</keyword>
<feature type="active site" description="Nucleophile" evidence="6">
    <location>
        <position position="442"/>
    </location>
</feature>
<dbReference type="UniPathway" id="UPA00219"/>
<keyword evidence="2" id="KW-0808">Transferase</keyword>
<feature type="domain" description="L,D-TPase catalytic" evidence="8">
    <location>
        <begin position="347"/>
        <end position="466"/>
    </location>
</feature>
<feature type="active site" description="Proton donor/acceptor" evidence="6">
    <location>
        <position position="421"/>
    </location>
</feature>
<comment type="pathway">
    <text evidence="1 6">Cell wall biogenesis; peptidoglycan biosynthesis.</text>
</comment>
<dbReference type="STRING" id="84698.SAMN04488528_100955"/>
<dbReference type="Proteomes" id="UP000198619">
    <property type="component" value="Unassembled WGS sequence"/>
</dbReference>
<evidence type="ECO:0000259" key="8">
    <source>
        <dbReference type="PROSITE" id="PS52029"/>
    </source>
</evidence>
<dbReference type="SUPFAM" id="SSF143985">
    <property type="entry name" value="L,D-transpeptidase pre-catalytic domain-like"/>
    <property type="match status" value="1"/>
</dbReference>
<evidence type="ECO:0000256" key="6">
    <source>
        <dbReference type="PROSITE-ProRule" id="PRU01373"/>
    </source>
</evidence>
<accession>A0A1I0XP54</accession>
<dbReference type="GO" id="GO:0008360">
    <property type="term" value="P:regulation of cell shape"/>
    <property type="evidence" value="ECO:0007669"/>
    <property type="project" value="UniProtKB-UniRule"/>
</dbReference>
<dbReference type="Pfam" id="PF12229">
    <property type="entry name" value="PG_binding_4"/>
    <property type="match status" value="2"/>
</dbReference>
<evidence type="ECO:0000256" key="3">
    <source>
        <dbReference type="ARBA" id="ARBA00022960"/>
    </source>
</evidence>
<organism evidence="9 10">
    <name type="scientific">Clostridium frigidicarnis</name>
    <dbReference type="NCBI Taxonomy" id="84698"/>
    <lineage>
        <taxon>Bacteria</taxon>
        <taxon>Bacillati</taxon>
        <taxon>Bacillota</taxon>
        <taxon>Clostridia</taxon>
        <taxon>Eubacteriales</taxon>
        <taxon>Clostridiaceae</taxon>
        <taxon>Clostridium</taxon>
    </lineage>
</organism>
<dbReference type="PROSITE" id="PS52029">
    <property type="entry name" value="LD_TPASE"/>
    <property type="match status" value="1"/>
</dbReference>
<evidence type="ECO:0000256" key="1">
    <source>
        <dbReference type="ARBA" id="ARBA00004752"/>
    </source>
</evidence>
<keyword evidence="7" id="KW-0472">Membrane</keyword>
<dbReference type="GO" id="GO:0016740">
    <property type="term" value="F:transferase activity"/>
    <property type="evidence" value="ECO:0007669"/>
    <property type="project" value="UniProtKB-KW"/>
</dbReference>
<dbReference type="GO" id="GO:0071555">
    <property type="term" value="P:cell wall organization"/>
    <property type="evidence" value="ECO:0007669"/>
    <property type="project" value="UniProtKB-UniRule"/>
</dbReference>
<dbReference type="GO" id="GO:0005576">
    <property type="term" value="C:extracellular region"/>
    <property type="evidence" value="ECO:0007669"/>
    <property type="project" value="TreeGrafter"/>
</dbReference>
<dbReference type="Pfam" id="PF03734">
    <property type="entry name" value="YkuD"/>
    <property type="match status" value="1"/>
</dbReference>
<dbReference type="InterPro" id="IPR038054">
    <property type="entry name" value="LD_TPept-like_central_sf"/>
</dbReference>
<name>A0A1I0XP54_9CLOT</name>
<evidence type="ECO:0000256" key="4">
    <source>
        <dbReference type="ARBA" id="ARBA00022984"/>
    </source>
</evidence>
<dbReference type="InterPro" id="IPR038063">
    <property type="entry name" value="Transpep_catalytic_dom"/>
</dbReference>
<evidence type="ECO:0000256" key="7">
    <source>
        <dbReference type="SAM" id="Phobius"/>
    </source>
</evidence>
<evidence type="ECO:0000313" key="10">
    <source>
        <dbReference type="Proteomes" id="UP000198619"/>
    </source>
</evidence>